<comment type="caution">
    <text evidence="2">The sequence shown here is derived from an EMBL/GenBank/DDBJ whole genome shotgun (WGS) entry which is preliminary data.</text>
</comment>
<dbReference type="AlphaFoldDB" id="A0A8T1PR91"/>
<accession>A0A8T1PR91</accession>
<feature type="transmembrane region" description="Helical" evidence="1">
    <location>
        <begin position="36"/>
        <end position="58"/>
    </location>
</feature>
<keyword evidence="3" id="KW-1185">Reference proteome</keyword>
<keyword evidence="1" id="KW-1133">Transmembrane helix</keyword>
<keyword evidence="1" id="KW-0472">Membrane</keyword>
<protein>
    <recommendedName>
        <fullName evidence="4">Helitron helicase-like domain-containing protein</fullName>
    </recommendedName>
</protein>
<evidence type="ECO:0000313" key="3">
    <source>
        <dbReference type="Proteomes" id="UP000811609"/>
    </source>
</evidence>
<evidence type="ECO:0008006" key="4">
    <source>
        <dbReference type="Google" id="ProtNLM"/>
    </source>
</evidence>
<organism evidence="2 3">
    <name type="scientific">Carya illinoinensis</name>
    <name type="common">Pecan</name>
    <dbReference type="NCBI Taxonomy" id="32201"/>
    <lineage>
        <taxon>Eukaryota</taxon>
        <taxon>Viridiplantae</taxon>
        <taxon>Streptophyta</taxon>
        <taxon>Embryophyta</taxon>
        <taxon>Tracheophyta</taxon>
        <taxon>Spermatophyta</taxon>
        <taxon>Magnoliopsida</taxon>
        <taxon>eudicotyledons</taxon>
        <taxon>Gunneridae</taxon>
        <taxon>Pentapetalae</taxon>
        <taxon>rosids</taxon>
        <taxon>fabids</taxon>
        <taxon>Fagales</taxon>
        <taxon>Juglandaceae</taxon>
        <taxon>Carya</taxon>
    </lineage>
</organism>
<evidence type="ECO:0000313" key="2">
    <source>
        <dbReference type="EMBL" id="KAG6642840.1"/>
    </source>
</evidence>
<dbReference type="PANTHER" id="PTHR45786:SF78">
    <property type="entry name" value="ATP-DEPENDENT DNA HELICASE"/>
    <property type="match status" value="1"/>
</dbReference>
<dbReference type="PANTHER" id="PTHR45786">
    <property type="entry name" value="DNA BINDING PROTEIN-LIKE"/>
    <property type="match status" value="1"/>
</dbReference>
<dbReference type="Proteomes" id="UP000811609">
    <property type="component" value="Chromosome 9"/>
</dbReference>
<gene>
    <name evidence="2" type="ORF">CIPAW_09G168700</name>
</gene>
<keyword evidence="1" id="KW-0812">Transmembrane</keyword>
<dbReference type="EMBL" id="CM031817">
    <property type="protein sequence ID" value="KAG6642840.1"/>
    <property type="molecule type" value="Genomic_DNA"/>
</dbReference>
<sequence>MMCFWAKWVFGVCGKLCLWVLCIGHASCILFEFYVFLSGSVWVLLTCGTIFGSVAFGAELEDEEEEAEPEDAAPPGEGHRRSAGLRQLLQVVTSEAYSLPYVPCCRHCKAKRFYHETNGFCCADGTVSLATNAVPDQLYDLFTSNTDESVHFKTYVWTYNNKFAFTSFGVKFDRNLCRRNRGIYTFRTQGQIYHYINNLIPLNGRPSYLQLYFYDTEHELENRISDSDRMNPSIIAQLIDILCINPYFVFFRSLGDLPNLENQVIHISSDAGLDQRVFNAPTSSQVAAIWVENEDADQLGGRDICVFSHSGGSHIVQYYFGCYDPLQYPLLFPLGDTGWHQGIQRVNNGSTLTSNETTRLIDPHQSISAEELLRREQRGYSVILIFSFCT</sequence>
<reference evidence="2" key="1">
    <citation type="submission" date="2020-12" db="EMBL/GenBank/DDBJ databases">
        <title>WGS assembly of Carya illinoinensis cv. Pawnee.</title>
        <authorList>
            <person name="Platts A."/>
            <person name="Shu S."/>
            <person name="Wright S."/>
            <person name="Barry K."/>
            <person name="Edger P."/>
            <person name="Pires J.C."/>
            <person name="Schmutz J."/>
        </authorList>
    </citation>
    <scope>NUCLEOTIDE SEQUENCE</scope>
    <source>
        <tissue evidence="2">Leaf</tissue>
    </source>
</reference>
<evidence type="ECO:0000256" key="1">
    <source>
        <dbReference type="SAM" id="Phobius"/>
    </source>
</evidence>
<name>A0A8T1PR91_CARIL</name>
<proteinExistence type="predicted"/>